<keyword evidence="18" id="KW-1185">Reference proteome</keyword>
<keyword evidence="8" id="KW-0547">Nucleotide-binding</keyword>
<keyword evidence="9" id="KW-0255">Endonuclease</keyword>
<keyword evidence="6" id="KW-0540">Nuclease</keyword>
<dbReference type="EMBL" id="JABXBU010000012">
    <property type="protein sequence ID" value="KAF8789568.1"/>
    <property type="molecule type" value="Genomic_DNA"/>
</dbReference>
<evidence type="ECO:0000313" key="18">
    <source>
        <dbReference type="Proteomes" id="UP000807504"/>
    </source>
</evidence>
<feature type="domain" description="CRESS-DNA virus Rep endonuclease" evidence="16">
    <location>
        <begin position="278"/>
        <end position="370"/>
    </location>
</feature>
<keyword evidence="4" id="KW-0548">Nucleotidyltransferase</keyword>
<name>A0A8T0FH63_ARGBR</name>
<evidence type="ECO:0000256" key="2">
    <source>
        <dbReference type="ARBA" id="ARBA00008545"/>
    </source>
</evidence>
<evidence type="ECO:0000256" key="12">
    <source>
        <dbReference type="ARBA" id="ARBA00023125"/>
    </source>
</evidence>
<evidence type="ECO:0000256" key="10">
    <source>
        <dbReference type="ARBA" id="ARBA00022801"/>
    </source>
</evidence>
<dbReference type="PANTHER" id="PTHR47163:SF2">
    <property type="entry name" value="SI:DKEY-17M8.2"/>
    <property type="match status" value="1"/>
</dbReference>
<dbReference type="GO" id="GO:0016787">
    <property type="term" value="F:hydrolase activity"/>
    <property type="evidence" value="ECO:0007669"/>
    <property type="project" value="UniProtKB-KW"/>
</dbReference>
<evidence type="ECO:0000256" key="15">
    <source>
        <dbReference type="ARBA" id="ARBA00032243"/>
    </source>
</evidence>
<dbReference type="GO" id="GO:0003723">
    <property type="term" value="F:RNA binding"/>
    <property type="evidence" value="ECO:0007669"/>
    <property type="project" value="InterPro"/>
</dbReference>
<dbReference type="PANTHER" id="PTHR47163">
    <property type="entry name" value="DDE_TNP_IS1595 DOMAIN-CONTAINING PROTEIN"/>
    <property type="match status" value="1"/>
</dbReference>
<evidence type="ECO:0000256" key="7">
    <source>
        <dbReference type="ARBA" id="ARBA00022723"/>
    </source>
</evidence>
<keyword evidence="7" id="KW-0479">Metal-binding</keyword>
<accession>A0A8T0FH63</accession>
<dbReference type="SUPFAM" id="SSF52540">
    <property type="entry name" value="P-loop containing nucleoside triphosphate hydrolases"/>
    <property type="match status" value="1"/>
</dbReference>
<dbReference type="AlphaFoldDB" id="A0A8T0FH63"/>
<dbReference type="GO" id="GO:0000166">
    <property type="term" value="F:nucleotide binding"/>
    <property type="evidence" value="ECO:0007669"/>
    <property type="project" value="UniProtKB-KW"/>
</dbReference>
<dbReference type="GO" id="GO:0003724">
    <property type="term" value="F:RNA helicase activity"/>
    <property type="evidence" value="ECO:0007669"/>
    <property type="project" value="InterPro"/>
</dbReference>
<dbReference type="GO" id="GO:0046872">
    <property type="term" value="F:metal ion binding"/>
    <property type="evidence" value="ECO:0007669"/>
    <property type="project" value="UniProtKB-KW"/>
</dbReference>
<evidence type="ECO:0000259" key="16">
    <source>
        <dbReference type="PROSITE" id="PS52020"/>
    </source>
</evidence>
<gene>
    <name evidence="17" type="ORF">HNY73_007498</name>
</gene>
<evidence type="ECO:0000256" key="8">
    <source>
        <dbReference type="ARBA" id="ARBA00022741"/>
    </source>
</evidence>
<evidence type="ECO:0000256" key="9">
    <source>
        <dbReference type="ARBA" id="ARBA00022759"/>
    </source>
</evidence>
<keyword evidence="10" id="KW-0378">Hydrolase</keyword>
<dbReference type="Pfam" id="PF02407">
    <property type="entry name" value="Viral_Rep"/>
    <property type="match status" value="1"/>
</dbReference>
<keyword evidence="11" id="KW-0190">Covalent protein-DNA linkage</keyword>
<dbReference type="Proteomes" id="UP000807504">
    <property type="component" value="Unassembled WGS sequence"/>
</dbReference>
<evidence type="ECO:0000256" key="3">
    <source>
        <dbReference type="ARBA" id="ARBA00022679"/>
    </source>
</evidence>
<dbReference type="PROSITE" id="PS52020">
    <property type="entry name" value="CRESS_DNA_REP"/>
    <property type="match status" value="1"/>
</dbReference>
<dbReference type="InterPro" id="IPR053164">
    <property type="entry name" value="IS1016-like_transposase"/>
</dbReference>
<sequence>MLPVCFFNLQLPRSFLEIFVIAAACGMSEVSARMFGENDVMWYDENVNLRYLYGLVKDKETFEFCMKAGLIANKYECCKCGKDMKLVERHDISDGFEWRCKSKVKGQMHDVKRSAKKGSFYKLSRMTLKEILVQVYLWVTPSKVDFNMKESKCSSKTVCDYRSYCREVCVVEMIESSMKVGGSGVTVEIDESKFGKRKFNREKHVEGKWVFGGVEREKGKCFMKAVDDRTTDSLLSNIFTTLFSLNLVHTKNRHSGDFWQDFGGLFERWRLTVRMSRNTRVHGWCFTQFGGTPEAVFDPRIHKYMCFGRETCPTTGRQHLQGYIYYLERQRFSVVKKSLANSHIEAAKGSPEQNKGYCSKDGDFTEYGELQKLRSGGSFRTQDLENACGVWICGPPRCGKDSSVLKLGNVYRKMLNKWWDGYRNEKFVLLSDVEPDHRNWLGYFLKIWSDRYAFNAEIKGGTMMIRPEKIFVTSNFLLEQVFDGKILEALRARFNVFNQFDDSFTSRMCSEPNLSVYEKLLQKEDGLATHAVSTLSQRPSTSHEKENICRRRSLRMYRRRQRKNNYRKVTVKNEITWTLDVQQTVPAKSSTSNAQRWGDLVPIRAMMLNSFKSYLTDYKYVKFNSFTFVPVVDVISYNVNIPASSTTKVSQMKFTSEFFKDQAMYFIWNTDTYLADKDNFDLQELQSDPHAKKCYFGSRNSPKFKYNVP</sequence>
<evidence type="ECO:0000256" key="6">
    <source>
        <dbReference type="ARBA" id="ARBA00022722"/>
    </source>
</evidence>
<dbReference type="InterPro" id="IPR049912">
    <property type="entry name" value="CRESS_DNA_REP"/>
</dbReference>
<evidence type="ECO:0000256" key="13">
    <source>
        <dbReference type="ARBA" id="ARBA00023268"/>
    </source>
</evidence>
<evidence type="ECO:0000256" key="1">
    <source>
        <dbReference type="ARBA" id="ARBA00001936"/>
    </source>
</evidence>
<evidence type="ECO:0000313" key="17">
    <source>
        <dbReference type="EMBL" id="KAF8789568.1"/>
    </source>
</evidence>
<dbReference type="GO" id="GO:0004519">
    <property type="term" value="F:endonuclease activity"/>
    <property type="evidence" value="ECO:0007669"/>
    <property type="project" value="UniProtKB-KW"/>
</dbReference>
<dbReference type="GO" id="GO:0006260">
    <property type="term" value="P:DNA replication"/>
    <property type="evidence" value="ECO:0007669"/>
    <property type="project" value="UniProtKB-KW"/>
</dbReference>
<comment type="cofactor">
    <cofactor evidence="1">
        <name>Mn(2+)</name>
        <dbReference type="ChEBI" id="CHEBI:29035"/>
    </cofactor>
</comment>
<dbReference type="InterPro" id="IPR000605">
    <property type="entry name" value="Helicase_SF3_ssDNA/RNA_vir"/>
</dbReference>
<comment type="similarity">
    <text evidence="2">Belongs to the nanoviruses/circoviruses replication-associated protein family.</text>
</comment>
<evidence type="ECO:0000256" key="5">
    <source>
        <dbReference type="ARBA" id="ARBA00022705"/>
    </source>
</evidence>
<keyword evidence="3" id="KW-0808">Transferase</keyword>
<dbReference type="GO" id="GO:0016779">
    <property type="term" value="F:nucleotidyltransferase activity"/>
    <property type="evidence" value="ECO:0007669"/>
    <property type="project" value="UniProtKB-KW"/>
</dbReference>
<keyword evidence="5" id="KW-0235">DNA replication</keyword>
<dbReference type="InterPro" id="IPR027417">
    <property type="entry name" value="P-loop_NTPase"/>
</dbReference>
<dbReference type="Pfam" id="PF00910">
    <property type="entry name" value="RNA_helicase"/>
    <property type="match status" value="1"/>
</dbReference>
<keyword evidence="12" id="KW-0238">DNA-binding</keyword>
<organism evidence="17 18">
    <name type="scientific">Argiope bruennichi</name>
    <name type="common">Wasp spider</name>
    <name type="synonym">Aranea bruennichi</name>
    <dbReference type="NCBI Taxonomy" id="94029"/>
    <lineage>
        <taxon>Eukaryota</taxon>
        <taxon>Metazoa</taxon>
        <taxon>Ecdysozoa</taxon>
        <taxon>Arthropoda</taxon>
        <taxon>Chelicerata</taxon>
        <taxon>Arachnida</taxon>
        <taxon>Araneae</taxon>
        <taxon>Araneomorphae</taxon>
        <taxon>Entelegynae</taxon>
        <taxon>Araneoidea</taxon>
        <taxon>Araneidae</taxon>
        <taxon>Argiope</taxon>
    </lineage>
</organism>
<evidence type="ECO:0000256" key="14">
    <source>
        <dbReference type="ARBA" id="ARBA00030754"/>
    </source>
</evidence>
<keyword evidence="13" id="KW-0511">Multifunctional enzyme</keyword>
<proteinExistence type="inferred from homology"/>
<evidence type="ECO:0000256" key="4">
    <source>
        <dbReference type="ARBA" id="ARBA00022695"/>
    </source>
</evidence>
<reference evidence="17" key="2">
    <citation type="submission" date="2020-06" db="EMBL/GenBank/DDBJ databases">
        <authorList>
            <person name="Sheffer M."/>
        </authorList>
    </citation>
    <scope>NUCLEOTIDE SEQUENCE</scope>
</reference>
<evidence type="ECO:0000256" key="11">
    <source>
        <dbReference type="ARBA" id="ARBA00023124"/>
    </source>
</evidence>
<dbReference type="GO" id="GO:0003677">
    <property type="term" value="F:DNA binding"/>
    <property type="evidence" value="ECO:0007669"/>
    <property type="project" value="UniProtKB-KW"/>
</dbReference>
<comment type="caution">
    <text evidence="17">The sequence shown here is derived from an EMBL/GenBank/DDBJ whole genome shotgun (WGS) entry which is preliminary data.</text>
</comment>
<reference evidence="17" key="1">
    <citation type="journal article" date="2020" name="bioRxiv">
        <title>Chromosome-level reference genome of the European wasp spider Argiope bruennichi: a resource for studies on range expansion and evolutionary adaptation.</title>
        <authorList>
            <person name="Sheffer M.M."/>
            <person name="Hoppe A."/>
            <person name="Krehenwinkel H."/>
            <person name="Uhl G."/>
            <person name="Kuss A.W."/>
            <person name="Jensen L."/>
            <person name="Jensen C."/>
            <person name="Gillespie R.G."/>
            <person name="Hoff K.J."/>
            <person name="Prost S."/>
        </authorList>
    </citation>
    <scope>NUCLEOTIDE SEQUENCE</scope>
</reference>
<dbReference type="Gene3D" id="3.40.1310.20">
    <property type="match status" value="1"/>
</dbReference>
<protein>
    <recommendedName>
        <fullName evidence="14">ATP-dependent helicase Rep</fullName>
    </recommendedName>
    <alternativeName>
        <fullName evidence="15">RepP</fullName>
    </alternativeName>
</protein>